<comment type="similarity">
    <text evidence="1">Belongs to the aldo/keto reductase family.</text>
</comment>
<dbReference type="Gene3D" id="3.20.20.100">
    <property type="entry name" value="NADP-dependent oxidoreductase domain"/>
    <property type="match status" value="1"/>
</dbReference>
<evidence type="ECO:0000256" key="5">
    <source>
        <dbReference type="PIRSR" id="PIRSR000097-3"/>
    </source>
</evidence>
<organism evidence="7 8">
    <name type="scientific">Pararge aegeria aegeria</name>
    <dbReference type="NCBI Taxonomy" id="348720"/>
    <lineage>
        <taxon>Eukaryota</taxon>
        <taxon>Metazoa</taxon>
        <taxon>Ecdysozoa</taxon>
        <taxon>Arthropoda</taxon>
        <taxon>Hexapoda</taxon>
        <taxon>Insecta</taxon>
        <taxon>Pterygota</taxon>
        <taxon>Neoptera</taxon>
        <taxon>Endopterygota</taxon>
        <taxon>Lepidoptera</taxon>
        <taxon>Glossata</taxon>
        <taxon>Ditrysia</taxon>
        <taxon>Papilionoidea</taxon>
        <taxon>Nymphalidae</taxon>
        <taxon>Satyrinae</taxon>
        <taxon>Satyrini</taxon>
        <taxon>Parargina</taxon>
        <taxon>Pararge</taxon>
    </lineage>
</organism>
<dbReference type="EMBL" id="CAKXAJ010024998">
    <property type="protein sequence ID" value="CAH2233753.1"/>
    <property type="molecule type" value="Genomic_DNA"/>
</dbReference>
<evidence type="ECO:0000256" key="4">
    <source>
        <dbReference type="PIRSR" id="PIRSR000097-1"/>
    </source>
</evidence>
<proteinExistence type="inferred from homology"/>
<dbReference type="InterPro" id="IPR020471">
    <property type="entry name" value="AKR"/>
</dbReference>
<name>A0A8S4R982_9NEOP</name>
<evidence type="ECO:0000256" key="3">
    <source>
        <dbReference type="ARBA" id="ARBA00023002"/>
    </source>
</evidence>
<accession>A0A8S4R982</accession>
<dbReference type="Proteomes" id="UP000838756">
    <property type="component" value="Unassembled WGS sequence"/>
</dbReference>
<dbReference type="FunFam" id="3.20.20.100:FF:000002">
    <property type="entry name" value="2,5-diketo-D-gluconic acid reductase A"/>
    <property type="match status" value="1"/>
</dbReference>
<dbReference type="PRINTS" id="PR00069">
    <property type="entry name" value="ALDKETRDTASE"/>
</dbReference>
<comment type="caution">
    <text evidence="7">The sequence shown here is derived from an EMBL/GenBank/DDBJ whole genome shotgun (WGS) entry which is preliminary data.</text>
</comment>
<dbReference type="GO" id="GO:0016616">
    <property type="term" value="F:oxidoreductase activity, acting on the CH-OH group of donors, NAD or NADP as acceptor"/>
    <property type="evidence" value="ECO:0007669"/>
    <property type="project" value="UniProtKB-ARBA"/>
</dbReference>
<keyword evidence="2" id="KW-0521">NADP</keyword>
<feature type="domain" description="NADP-dependent oxidoreductase" evidence="6">
    <location>
        <begin position="23"/>
        <end position="283"/>
    </location>
</feature>
<dbReference type="InterPro" id="IPR018170">
    <property type="entry name" value="Aldo/ket_reductase_CS"/>
</dbReference>
<dbReference type="PIRSF" id="PIRSF000097">
    <property type="entry name" value="AKR"/>
    <property type="match status" value="1"/>
</dbReference>
<dbReference type="InterPro" id="IPR036812">
    <property type="entry name" value="NAD(P)_OxRdtase_dom_sf"/>
</dbReference>
<dbReference type="AlphaFoldDB" id="A0A8S4R982"/>
<evidence type="ECO:0000313" key="7">
    <source>
        <dbReference type="EMBL" id="CAH2233753.1"/>
    </source>
</evidence>
<protein>
    <submittedName>
        <fullName evidence="7">Jg26062 protein</fullName>
    </submittedName>
</protein>
<sequence length="298" mass="33887">MSDKINYREMYFTLKNGVNMPAIGLGTRGMTNYQTLYSTIDQALHVGYRLFDTAAIYGNEKLLRNVLQLLLPKHGLSRGDIFITTKLAPITNDAKFVLQAFEQSLENLGTDYIDLYLLQYPATANCDPKSPKNEKMRAATWLAISKLYDQSKIKAIGVSNFNIRHLMQLTDVMAIGPLVNQVEWHPYYYKPEMLKYCAENNIRIQAYSSFGGLSQGNNSLLQDPVVKEVANRYESSSAKILLLWSLQKGIAIIPKSNNPDHIRENMEMNFRIDESDMKLLDTLGAINRKYAWDPTIIA</sequence>
<dbReference type="PANTHER" id="PTHR43827">
    <property type="entry name" value="2,5-DIKETO-D-GLUCONIC ACID REDUCTASE"/>
    <property type="match status" value="1"/>
</dbReference>
<dbReference type="PANTHER" id="PTHR43827:SF3">
    <property type="entry name" value="NADP-DEPENDENT OXIDOREDUCTASE DOMAIN-CONTAINING PROTEIN"/>
    <property type="match status" value="1"/>
</dbReference>
<dbReference type="PROSITE" id="PS00062">
    <property type="entry name" value="ALDOKETO_REDUCTASE_2"/>
    <property type="match status" value="1"/>
</dbReference>
<dbReference type="Pfam" id="PF00248">
    <property type="entry name" value="Aldo_ket_red"/>
    <property type="match status" value="1"/>
</dbReference>
<feature type="site" description="Lowers pKa of active site Tyr" evidence="5">
    <location>
        <position position="86"/>
    </location>
</feature>
<evidence type="ECO:0000256" key="2">
    <source>
        <dbReference type="ARBA" id="ARBA00022857"/>
    </source>
</evidence>
<evidence type="ECO:0000313" key="8">
    <source>
        <dbReference type="Proteomes" id="UP000838756"/>
    </source>
</evidence>
<keyword evidence="8" id="KW-1185">Reference proteome</keyword>
<keyword evidence="3" id="KW-0560">Oxidoreductase</keyword>
<feature type="active site" description="Proton donor" evidence="4">
    <location>
        <position position="57"/>
    </location>
</feature>
<reference evidence="7" key="1">
    <citation type="submission" date="2022-03" db="EMBL/GenBank/DDBJ databases">
        <authorList>
            <person name="Lindestad O."/>
        </authorList>
    </citation>
    <scope>NUCLEOTIDE SEQUENCE</scope>
</reference>
<gene>
    <name evidence="7" type="primary">jg26062</name>
    <name evidence="7" type="ORF">PAEG_LOCUS11685</name>
</gene>
<dbReference type="OrthoDB" id="416253at2759"/>
<evidence type="ECO:0000256" key="1">
    <source>
        <dbReference type="ARBA" id="ARBA00007905"/>
    </source>
</evidence>
<evidence type="ECO:0000259" key="6">
    <source>
        <dbReference type="Pfam" id="PF00248"/>
    </source>
</evidence>
<dbReference type="InterPro" id="IPR023210">
    <property type="entry name" value="NADP_OxRdtase_dom"/>
</dbReference>
<dbReference type="SUPFAM" id="SSF51430">
    <property type="entry name" value="NAD(P)-linked oxidoreductase"/>
    <property type="match status" value="1"/>
</dbReference>